<sequence>MEVANSLGFMFHKPPPPPRPKLVWWTTPTNGWMKLNCDGTSKGNPGPSGAAGVIRDSSGGFCVAFHEFLGEQANIFAELYAVVRGVELAMDYGINNC</sequence>
<dbReference type="GO" id="GO:0003676">
    <property type="term" value="F:nucleic acid binding"/>
    <property type="evidence" value="ECO:0007669"/>
    <property type="project" value="InterPro"/>
</dbReference>
<gene>
    <name evidence="2" type="ORF">Sradi_1521900</name>
</gene>
<comment type="caution">
    <text evidence="2">The sequence shown here is derived from an EMBL/GenBank/DDBJ whole genome shotgun (WGS) entry which is preliminary data.</text>
</comment>
<proteinExistence type="predicted"/>
<name>A0AAW2U8H7_SESRA</name>
<dbReference type="Gene3D" id="3.30.420.10">
    <property type="entry name" value="Ribonuclease H-like superfamily/Ribonuclease H"/>
    <property type="match status" value="1"/>
</dbReference>
<accession>A0AAW2U8H7</accession>
<organism evidence="2">
    <name type="scientific">Sesamum radiatum</name>
    <name type="common">Black benniseed</name>
    <dbReference type="NCBI Taxonomy" id="300843"/>
    <lineage>
        <taxon>Eukaryota</taxon>
        <taxon>Viridiplantae</taxon>
        <taxon>Streptophyta</taxon>
        <taxon>Embryophyta</taxon>
        <taxon>Tracheophyta</taxon>
        <taxon>Spermatophyta</taxon>
        <taxon>Magnoliopsida</taxon>
        <taxon>eudicotyledons</taxon>
        <taxon>Gunneridae</taxon>
        <taxon>Pentapetalae</taxon>
        <taxon>asterids</taxon>
        <taxon>lamiids</taxon>
        <taxon>Lamiales</taxon>
        <taxon>Pedaliaceae</taxon>
        <taxon>Sesamum</taxon>
    </lineage>
</organism>
<dbReference type="GO" id="GO:0004523">
    <property type="term" value="F:RNA-DNA hybrid ribonuclease activity"/>
    <property type="evidence" value="ECO:0007669"/>
    <property type="project" value="InterPro"/>
</dbReference>
<dbReference type="EMBL" id="JACGWJ010000006">
    <property type="protein sequence ID" value="KAL0413202.1"/>
    <property type="molecule type" value="Genomic_DNA"/>
</dbReference>
<dbReference type="InterPro" id="IPR012337">
    <property type="entry name" value="RNaseH-like_sf"/>
</dbReference>
<dbReference type="InterPro" id="IPR044730">
    <property type="entry name" value="RNase_H-like_dom_plant"/>
</dbReference>
<dbReference type="PANTHER" id="PTHR47723">
    <property type="entry name" value="OS05G0353850 PROTEIN"/>
    <property type="match status" value="1"/>
</dbReference>
<dbReference type="AlphaFoldDB" id="A0AAW2U8H7"/>
<reference evidence="2" key="2">
    <citation type="journal article" date="2024" name="Plant">
        <title>Genomic evolution and insights into agronomic trait innovations of Sesamum species.</title>
        <authorList>
            <person name="Miao H."/>
            <person name="Wang L."/>
            <person name="Qu L."/>
            <person name="Liu H."/>
            <person name="Sun Y."/>
            <person name="Le M."/>
            <person name="Wang Q."/>
            <person name="Wei S."/>
            <person name="Zheng Y."/>
            <person name="Lin W."/>
            <person name="Duan Y."/>
            <person name="Cao H."/>
            <person name="Xiong S."/>
            <person name="Wang X."/>
            <person name="Wei L."/>
            <person name="Li C."/>
            <person name="Ma Q."/>
            <person name="Ju M."/>
            <person name="Zhao R."/>
            <person name="Li G."/>
            <person name="Mu C."/>
            <person name="Tian Q."/>
            <person name="Mei H."/>
            <person name="Zhang T."/>
            <person name="Gao T."/>
            <person name="Zhang H."/>
        </authorList>
    </citation>
    <scope>NUCLEOTIDE SEQUENCE</scope>
    <source>
        <strain evidence="2">G02</strain>
    </source>
</reference>
<reference evidence="2" key="1">
    <citation type="submission" date="2020-06" db="EMBL/GenBank/DDBJ databases">
        <authorList>
            <person name="Li T."/>
            <person name="Hu X."/>
            <person name="Zhang T."/>
            <person name="Song X."/>
            <person name="Zhang H."/>
            <person name="Dai N."/>
            <person name="Sheng W."/>
            <person name="Hou X."/>
            <person name="Wei L."/>
        </authorList>
    </citation>
    <scope>NUCLEOTIDE SEQUENCE</scope>
    <source>
        <strain evidence="2">G02</strain>
        <tissue evidence="2">Leaf</tissue>
    </source>
</reference>
<evidence type="ECO:0000313" key="2">
    <source>
        <dbReference type="EMBL" id="KAL0413202.1"/>
    </source>
</evidence>
<dbReference type="PANTHER" id="PTHR47723:SF19">
    <property type="entry name" value="POLYNUCLEOTIDYL TRANSFERASE, RIBONUCLEASE H-LIKE SUPERFAMILY PROTEIN"/>
    <property type="match status" value="1"/>
</dbReference>
<dbReference type="CDD" id="cd06222">
    <property type="entry name" value="RNase_H_like"/>
    <property type="match status" value="1"/>
</dbReference>
<dbReference type="SUPFAM" id="SSF53098">
    <property type="entry name" value="Ribonuclease H-like"/>
    <property type="match status" value="1"/>
</dbReference>
<dbReference type="Pfam" id="PF13456">
    <property type="entry name" value="RVT_3"/>
    <property type="match status" value="1"/>
</dbReference>
<dbReference type="InterPro" id="IPR036397">
    <property type="entry name" value="RNaseH_sf"/>
</dbReference>
<feature type="domain" description="RNase H type-1" evidence="1">
    <location>
        <begin position="29"/>
        <end position="97"/>
    </location>
</feature>
<dbReference type="InterPro" id="IPR002156">
    <property type="entry name" value="RNaseH_domain"/>
</dbReference>
<dbReference type="InterPro" id="IPR053151">
    <property type="entry name" value="RNase_H-like"/>
</dbReference>
<evidence type="ECO:0000259" key="1">
    <source>
        <dbReference type="PROSITE" id="PS50879"/>
    </source>
</evidence>
<protein>
    <submittedName>
        <fullName evidence="2">Ribonuclease H protein</fullName>
    </submittedName>
</protein>
<dbReference type="PROSITE" id="PS50879">
    <property type="entry name" value="RNASE_H_1"/>
    <property type="match status" value="1"/>
</dbReference>